<sequence>MAAALALAACQPTHTPTSQRMTTPTSTTRRDAGADAARTVEVLDSFLSYRDVGEGRPIVFLHGNPTSSHVWRHVIPHFAGAARCLAPDLVGMGRSGKPDIAYRLVDHARYLDAWFAALDLRDVLLVGYDWGGVLALDWAARHPDRVRGVVVFETFLRPMHWHDWPPEGEKLFRALRTPGVGEQLVLEENQFLARSLAHGVHRGLAEQDRQEYHAPFPDPASRRPILAWPREIPIDGEPRDVAAIVERNGAWLASGQVPALLLTFAGSGLTSPALVEWAREAFPKLSITALEKAGHHAPEDVPDAIAAAIRAWLAGRS</sequence>
<dbReference type="GO" id="GO:0016020">
    <property type="term" value="C:membrane"/>
    <property type="evidence" value="ECO:0007669"/>
    <property type="project" value="TreeGrafter"/>
</dbReference>
<dbReference type="InterPro" id="IPR029058">
    <property type="entry name" value="AB_hydrolase_fold"/>
</dbReference>
<reference evidence="4" key="1">
    <citation type="submission" date="2016-10" db="EMBL/GenBank/DDBJ databases">
        <authorList>
            <person name="Varghese N."/>
            <person name="Submissions S."/>
        </authorList>
    </citation>
    <scope>NUCLEOTIDE SEQUENCE [LARGE SCALE GENOMIC DNA]</scope>
    <source>
        <strain evidence="4">ATCC 25963</strain>
    </source>
</reference>
<dbReference type="Pfam" id="PF00561">
    <property type="entry name" value="Abhydrolase_1"/>
    <property type="match status" value="1"/>
</dbReference>
<dbReference type="STRING" id="54.SAMN02745121_01458"/>
<feature type="domain" description="AB hydrolase-1" evidence="2">
    <location>
        <begin position="57"/>
        <end position="297"/>
    </location>
</feature>
<accession>A0A1I1V0E0</accession>
<dbReference type="PANTHER" id="PTHR43798:SF24">
    <property type="entry name" value="CIS-3-ALKYL-4-ALKYLOXETAN-2-ONE DECARBOXYLASE"/>
    <property type="match status" value="1"/>
</dbReference>
<dbReference type="Gene3D" id="3.40.50.1820">
    <property type="entry name" value="alpha/beta hydrolase"/>
    <property type="match status" value="1"/>
</dbReference>
<dbReference type="InterPro" id="IPR000639">
    <property type="entry name" value="Epox_hydrolase-like"/>
</dbReference>
<organism evidence="3 4">
    <name type="scientific">Nannocystis exedens</name>
    <dbReference type="NCBI Taxonomy" id="54"/>
    <lineage>
        <taxon>Bacteria</taxon>
        <taxon>Pseudomonadati</taxon>
        <taxon>Myxococcota</taxon>
        <taxon>Polyangia</taxon>
        <taxon>Nannocystales</taxon>
        <taxon>Nannocystaceae</taxon>
        <taxon>Nannocystis</taxon>
    </lineage>
</organism>
<dbReference type="Proteomes" id="UP000199400">
    <property type="component" value="Unassembled WGS sequence"/>
</dbReference>
<dbReference type="InterPro" id="IPR050266">
    <property type="entry name" value="AB_hydrolase_sf"/>
</dbReference>
<dbReference type="PANTHER" id="PTHR43798">
    <property type="entry name" value="MONOACYLGLYCEROL LIPASE"/>
    <property type="match status" value="1"/>
</dbReference>
<dbReference type="SUPFAM" id="SSF53474">
    <property type="entry name" value="alpha/beta-Hydrolases"/>
    <property type="match status" value="1"/>
</dbReference>
<evidence type="ECO:0000313" key="3">
    <source>
        <dbReference type="EMBL" id="SFD76501.1"/>
    </source>
</evidence>
<dbReference type="AlphaFoldDB" id="A0A1I1V0E0"/>
<dbReference type="EMBL" id="FOMX01000004">
    <property type="protein sequence ID" value="SFD76501.1"/>
    <property type="molecule type" value="Genomic_DNA"/>
</dbReference>
<evidence type="ECO:0000259" key="2">
    <source>
        <dbReference type="Pfam" id="PF00561"/>
    </source>
</evidence>
<dbReference type="GO" id="GO:0003824">
    <property type="term" value="F:catalytic activity"/>
    <property type="evidence" value="ECO:0007669"/>
    <property type="project" value="InterPro"/>
</dbReference>
<gene>
    <name evidence="3" type="ORF">SAMN02745121_01458</name>
</gene>
<protein>
    <submittedName>
        <fullName evidence="3">Haloalkane dehalogenase</fullName>
    </submittedName>
</protein>
<dbReference type="PRINTS" id="PR00412">
    <property type="entry name" value="EPOXHYDRLASE"/>
</dbReference>
<evidence type="ECO:0000313" key="4">
    <source>
        <dbReference type="Proteomes" id="UP000199400"/>
    </source>
</evidence>
<dbReference type="PRINTS" id="PR00111">
    <property type="entry name" value="ABHYDROLASE"/>
</dbReference>
<dbReference type="NCBIfam" id="NF002938">
    <property type="entry name" value="PRK03592.1"/>
    <property type="match status" value="1"/>
</dbReference>
<evidence type="ECO:0000256" key="1">
    <source>
        <dbReference type="SAM" id="MobiDB-lite"/>
    </source>
</evidence>
<name>A0A1I1V0E0_9BACT</name>
<feature type="compositionally biased region" description="Low complexity" evidence="1">
    <location>
        <begin position="9"/>
        <end position="27"/>
    </location>
</feature>
<feature type="region of interest" description="Disordered" evidence="1">
    <location>
        <begin position="9"/>
        <end position="32"/>
    </location>
</feature>
<keyword evidence="4" id="KW-1185">Reference proteome</keyword>
<dbReference type="InterPro" id="IPR000073">
    <property type="entry name" value="AB_hydrolase_1"/>
</dbReference>
<proteinExistence type="predicted"/>